<reference evidence="3" key="1">
    <citation type="submission" date="2023-07" db="EMBL/GenBank/DDBJ databases">
        <title>Genome content predicts the carbon catabolic preferences of heterotrophic bacteria.</title>
        <authorList>
            <person name="Gralka M."/>
        </authorList>
    </citation>
    <scope>NUCLEOTIDE SEQUENCE</scope>
    <source>
        <strain evidence="3">F2M12</strain>
    </source>
</reference>
<organism evidence="3 4">
    <name type="scientific">Alteromonas stellipolaris</name>
    <dbReference type="NCBI Taxonomy" id="233316"/>
    <lineage>
        <taxon>Bacteria</taxon>
        <taxon>Pseudomonadati</taxon>
        <taxon>Pseudomonadota</taxon>
        <taxon>Gammaproteobacteria</taxon>
        <taxon>Alteromonadales</taxon>
        <taxon>Alteromonadaceae</taxon>
        <taxon>Alteromonas/Salinimonas group</taxon>
        <taxon>Alteromonas</taxon>
    </lineage>
</organism>
<evidence type="ECO:0000313" key="3">
    <source>
        <dbReference type="EMBL" id="MDO6577411.1"/>
    </source>
</evidence>
<accession>A0AAW7Z4B5</accession>
<evidence type="ECO:0000313" key="4">
    <source>
        <dbReference type="Proteomes" id="UP001170717"/>
    </source>
</evidence>
<name>A0AAW7Z4B5_9ALTE</name>
<dbReference type="Proteomes" id="UP001170717">
    <property type="component" value="Unassembled WGS sequence"/>
</dbReference>
<sequence length="808" mass="82565">MGRLLAAFAFVWVLSGCNGTSGANGNDPFGSADGDDSTTSPVVALSLEIGDADCNTVNQANFNIGDTACITATITEDGTVLAGEIVSFTSGIGTLSVSDKLTNSNGEAIVYLDSDSAIAGASTITATYDNTSSQANIEFLIADTDTVFLPTLSLTLSDSAGNQVSRITADETGTLSASLVNIDDTPITDAIVSFQVSRGSVSIDDALTTNDGLANSQLLPTDNDLGAGTATASYVYNEQTLTATLNYEIQSSAVTDEVIRIGTFDNGEFVAGLLGIDGYTTDEDVVIAAGATLGVNVALVNSEGETYATSIPVTFSSVCVANETADIDETVFTASGQARSTFQDNSCAGNTGFDDEISATVTINSSTLSVSRSIEILPETAGSIAFIDASPSSIVISGTGGQDASSVSRVTFQVNSALGNPLAQQEVAFNLNSNIGGLALSPAAALTNSEGQVSTFVTAGSVPTAVRVTAVTEIDDTSIQSQSDLLSVNTGLPDQNSISLSPSSLNPEAHNINGNELTITASAADAFNNPVPDGTTLNFTTEGGLIEPSCTTESGSCSVTWTSAEPRVADHRITVMVTAVGHETLIDANGNNLYDDADGGAITGSTGNGISILLPDTTGFIDYPEAWRDDNEDGSYDATEPFFDYDSSGSFTAANGLFDGPQCDATSCGNSALHVRRAMVVIMSSSSALLTFNSSTDELANNTNPPGLTPVLSIPRGSNALLSLAYSDTANQPLAEDTEISITSSEGGISGSLEATVPSTNAAGNRQLSFVLNNLLDESEASTSAIVSALVTSPSGVTTSLDMVVTLQ</sequence>
<dbReference type="Gene3D" id="2.60.40.10">
    <property type="entry name" value="Immunoglobulins"/>
    <property type="match status" value="3"/>
</dbReference>
<comment type="similarity">
    <text evidence="1">Belongs to the intimin/invasin family.</text>
</comment>
<dbReference type="EMBL" id="JAUOQI010000005">
    <property type="protein sequence ID" value="MDO6577411.1"/>
    <property type="molecule type" value="Genomic_DNA"/>
</dbReference>
<dbReference type="PROSITE" id="PS51257">
    <property type="entry name" value="PROKAR_LIPOPROTEIN"/>
    <property type="match status" value="1"/>
</dbReference>
<proteinExistence type="inferred from homology"/>
<dbReference type="SUPFAM" id="SSF49373">
    <property type="entry name" value="Invasin/intimin cell-adhesion fragments"/>
    <property type="match status" value="4"/>
</dbReference>
<comment type="caution">
    <text evidence="3">The sequence shown here is derived from an EMBL/GenBank/DDBJ whole genome shotgun (WGS) entry which is preliminary data.</text>
</comment>
<dbReference type="InterPro" id="IPR003344">
    <property type="entry name" value="Big_1_dom"/>
</dbReference>
<evidence type="ECO:0000259" key="2">
    <source>
        <dbReference type="SMART" id="SM00634"/>
    </source>
</evidence>
<dbReference type="InterPro" id="IPR008964">
    <property type="entry name" value="Invasin/intimin_cell_adhesion"/>
</dbReference>
<dbReference type="AlphaFoldDB" id="A0AAW7Z4B5"/>
<dbReference type="RefSeq" id="WP_303538372.1">
    <property type="nucleotide sequence ID" value="NZ_JAUOQI010000005.1"/>
</dbReference>
<feature type="domain" description="Big-1" evidence="2">
    <location>
        <begin position="383"/>
        <end position="482"/>
    </location>
</feature>
<gene>
    <name evidence="3" type="ORF">Q4527_08405</name>
</gene>
<evidence type="ECO:0000256" key="1">
    <source>
        <dbReference type="ARBA" id="ARBA00010116"/>
    </source>
</evidence>
<dbReference type="InterPro" id="IPR013783">
    <property type="entry name" value="Ig-like_fold"/>
</dbReference>
<feature type="domain" description="Big-1" evidence="2">
    <location>
        <begin position="43"/>
        <end position="138"/>
    </location>
</feature>
<dbReference type="SMART" id="SM00634">
    <property type="entry name" value="BID_1"/>
    <property type="match status" value="2"/>
</dbReference>
<protein>
    <submittedName>
        <fullName evidence="3">Ig-like protein, group 1</fullName>
    </submittedName>
</protein>